<reference evidence="7 8" key="1">
    <citation type="submission" date="2023-03" db="EMBL/GenBank/DDBJ databases">
        <title>Complete genome sequence of Tepidibacter sp. SWIR-1, isolated from a deep-sea hydrothermal vent.</title>
        <authorList>
            <person name="Li X."/>
        </authorList>
    </citation>
    <scope>NUCLEOTIDE SEQUENCE [LARGE SCALE GENOMIC DNA]</scope>
    <source>
        <strain evidence="7 8">SWIR-1</strain>
    </source>
</reference>
<evidence type="ECO:0000259" key="6">
    <source>
        <dbReference type="Pfam" id="PF06925"/>
    </source>
</evidence>
<evidence type="ECO:0000256" key="1">
    <source>
        <dbReference type="ARBA" id="ARBA00004370"/>
    </source>
</evidence>
<evidence type="ECO:0000256" key="3">
    <source>
        <dbReference type="ARBA" id="ARBA00022676"/>
    </source>
</evidence>
<evidence type="ECO:0000256" key="4">
    <source>
        <dbReference type="ARBA" id="ARBA00022679"/>
    </source>
</evidence>
<evidence type="ECO:0000313" key="7">
    <source>
        <dbReference type="EMBL" id="WFD09628.1"/>
    </source>
</evidence>
<dbReference type="Gene3D" id="3.40.50.2000">
    <property type="entry name" value="Glycogen Phosphorylase B"/>
    <property type="match status" value="1"/>
</dbReference>
<dbReference type="EMBL" id="CP120733">
    <property type="protein sequence ID" value="WFD09628.1"/>
    <property type="molecule type" value="Genomic_DNA"/>
</dbReference>
<comment type="similarity">
    <text evidence="2">Belongs to the glycosyltransferase 28 family.</text>
</comment>
<gene>
    <name evidence="7" type="ORF">P4S50_14720</name>
</gene>
<dbReference type="RefSeq" id="WP_277731558.1">
    <property type="nucleotide sequence ID" value="NZ_CP120733.1"/>
</dbReference>
<sequence length="372" mass="42541">MIKDDVLILTANFGSGHVSVANAINEQLKIYDNDLNIKVVDVVEICSPHLTDEVYKAYEILVKNTQDIYNYFYKKKANKQTMMDKIIYKMYLSKMAKYIQETNPKIIISTFPMCSGFVSMYKEKYKSEIPFITCITDIVDNFEWIYPNTDKYMVATQSVKSKLVAKGIDCNTIQVTGIPVRKKFSDKSSIDIKKKYGIKNSEFVILMMGGGLGLLPEDDEIYTYLDNLENVKTVVITGKNKEKFNYLTKKMNLKNTIVKGFTDEIDELMNNADLLITKPGGVSTFEAIHSEIPMLINNPTLAQEIENANFIENSGIGMIARNSDEIKDMVEKFIISDKLKEELKKNIKEIKKQLDTDMLIDYIENIDQKSIV</sequence>
<evidence type="ECO:0000313" key="8">
    <source>
        <dbReference type="Proteomes" id="UP001222800"/>
    </source>
</evidence>
<evidence type="ECO:0000259" key="5">
    <source>
        <dbReference type="Pfam" id="PF04101"/>
    </source>
</evidence>
<protein>
    <submittedName>
        <fullName evidence="7">Glycosyltransferase</fullName>
    </submittedName>
</protein>
<dbReference type="InterPro" id="IPR050519">
    <property type="entry name" value="Glycosyltransf_28_UgtP"/>
</dbReference>
<keyword evidence="8" id="KW-1185">Reference proteome</keyword>
<feature type="domain" description="Glycosyl transferase family 28 C-terminal" evidence="5">
    <location>
        <begin position="230"/>
        <end position="349"/>
    </location>
</feature>
<comment type="subcellular location">
    <subcellularLocation>
        <location evidence="1">Membrane</location>
    </subcellularLocation>
</comment>
<dbReference type="Pfam" id="PF04101">
    <property type="entry name" value="Glyco_tran_28_C"/>
    <property type="match status" value="1"/>
</dbReference>
<keyword evidence="4" id="KW-0808">Transferase</keyword>
<keyword evidence="3" id="KW-0328">Glycosyltransferase</keyword>
<accession>A0ABY8EFV9</accession>
<proteinExistence type="inferred from homology"/>
<dbReference type="PANTHER" id="PTHR43025">
    <property type="entry name" value="MONOGALACTOSYLDIACYLGLYCEROL SYNTHASE"/>
    <property type="match status" value="1"/>
</dbReference>
<organism evidence="7 8">
    <name type="scientific">Tepidibacter hydrothermalis</name>
    <dbReference type="NCBI Taxonomy" id="3036126"/>
    <lineage>
        <taxon>Bacteria</taxon>
        <taxon>Bacillati</taxon>
        <taxon>Bacillota</taxon>
        <taxon>Clostridia</taxon>
        <taxon>Peptostreptococcales</taxon>
        <taxon>Peptostreptococcaceae</taxon>
        <taxon>Tepidibacter</taxon>
    </lineage>
</organism>
<dbReference type="Pfam" id="PF06925">
    <property type="entry name" value="MGDG_synth"/>
    <property type="match status" value="1"/>
</dbReference>
<dbReference type="InterPro" id="IPR007235">
    <property type="entry name" value="Glyco_trans_28_C"/>
</dbReference>
<dbReference type="SUPFAM" id="SSF53756">
    <property type="entry name" value="UDP-Glycosyltransferase/glycogen phosphorylase"/>
    <property type="match status" value="1"/>
</dbReference>
<dbReference type="PANTHER" id="PTHR43025:SF3">
    <property type="entry name" value="MONOGALACTOSYLDIACYLGLYCEROL SYNTHASE 1, CHLOROPLASTIC"/>
    <property type="match status" value="1"/>
</dbReference>
<name>A0ABY8EFV9_9FIRM</name>
<evidence type="ECO:0000256" key="2">
    <source>
        <dbReference type="ARBA" id="ARBA00006962"/>
    </source>
</evidence>
<feature type="domain" description="Diacylglycerol glucosyltransferase N-terminal" evidence="6">
    <location>
        <begin position="17"/>
        <end position="180"/>
    </location>
</feature>
<dbReference type="InterPro" id="IPR009695">
    <property type="entry name" value="Diacylglyc_glucosyltr_N"/>
</dbReference>
<dbReference type="Proteomes" id="UP001222800">
    <property type="component" value="Chromosome"/>
</dbReference>